<evidence type="ECO:0000259" key="1">
    <source>
        <dbReference type="Pfam" id="PF00561"/>
    </source>
</evidence>
<organism evidence="2 3">
    <name type="scientific">Desulfofustis limnaeus</name>
    <dbReference type="NCBI Taxonomy" id="2740163"/>
    <lineage>
        <taxon>Bacteria</taxon>
        <taxon>Pseudomonadati</taxon>
        <taxon>Thermodesulfobacteriota</taxon>
        <taxon>Desulfobulbia</taxon>
        <taxon>Desulfobulbales</taxon>
        <taxon>Desulfocapsaceae</taxon>
        <taxon>Desulfofustis</taxon>
    </lineage>
</organism>
<evidence type="ECO:0000313" key="3">
    <source>
        <dbReference type="Proteomes" id="UP000830055"/>
    </source>
</evidence>
<evidence type="ECO:0000313" key="2">
    <source>
        <dbReference type="EMBL" id="BDD86544.1"/>
    </source>
</evidence>
<gene>
    <name evidence="2" type="primary">pcaD</name>
    <name evidence="2" type="ORF">DPPLL_09090</name>
</gene>
<dbReference type="Proteomes" id="UP000830055">
    <property type="component" value="Chromosome"/>
</dbReference>
<sequence>MTTLIRANGISINYRLEGPENASVVMLSNSLMSNYTMWDDQMAMLTESFRVLRYDQRGHGGTEAPAGPYTIELLTEDVRALLDALEIDAVHFVGLSMGGFTAQMLALEYPERVLSLSLCDTACAMPPKSLWDERIRIGRTDGMAALMTATLERWFTASFRQTGDPRLAKVREMILGTPLAGYVGCAEAIRDMDICERIGSITKLTLVLVGEDDPACPLSSAQVLHERIGGSRLVIIPAAAHLPNIEQTEAFNRELRLFLRQVT</sequence>
<reference evidence="2 3" key="1">
    <citation type="submission" date="2022-01" db="EMBL/GenBank/DDBJ databases">
        <title>Desulfofustis limnae sp. nov., a novel mesophilic sulfate-reducing bacterium isolated from marsh soil.</title>
        <authorList>
            <person name="Watanabe M."/>
            <person name="Takahashi A."/>
            <person name="Kojima H."/>
            <person name="Fukui M."/>
        </authorList>
    </citation>
    <scope>NUCLEOTIDE SEQUENCE [LARGE SCALE GENOMIC DNA]</scope>
    <source>
        <strain evidence="2 3">PPLL</strain>
    </source>
</reference>
<dbReference type="PANTHER" id="PTHR43433:SF5">
    <property type="entry name" value="AB HYDROLASE-1 DOMAIN-CONTAINING PROTEIN"/>
    <property type="match status" value="1"/>
</dbReference>
<dbReference type="SUPFAM" id="SSF53474">
    <property type="entry name" value="alpha/beta-Hydrolases"/>
    <property type="match status" value="1"/>
</dbReference>
<dbReference type="PRINTS" id="PR00111">
    <property type="entry name" value="ABHYDROLASE"/>
</dbReference>
<dbReference type="InterPro" id="IPR000073">
    <property type="entry name" value="AB_hydrolase_1"/>
</dbReference>
<dbReference type="InterPro" id="IPR050471">
    <property type="entry name" value="AB_hydrolase"/>
</dbReference>
<dbReference type="InterPro" id="IPR029058">
    <property type="entry name" value="AB_hydrolase_fold"/>
</dbReference>
<dbReference type="PANTHER" id="PTHR43433">
    <property type="entry name" value="HYDROLASE, ALPHA/BETA FOLD FAMILY PROTEIN"/>
    <property type="match status" value="1"/>
</dbReference>
<dbReference type="Pfam" id="PF00561">
    <property type="entry name" value="Abhydrolase_1"/>
    <property type="match status" value="1"/>
</dbReference>
<accession>A0ABM7W6L9</accession>
<dbReference type="NCBIfam" id="TIGR02427">
    <property type="entry name" value="protocat_pcaD"/>
    <property type="match status" value="1"/>
</dbReference>
<dbReference type="EMBL" id="AP025516">
    <property type="protein sequence ID" value="BDD86544.1"/>
    <property type="molecule type" value="Genomic_DNA"/>
</dbReference>
<dbReference type="RefSeq" id="WP_284153627.1">
    <property type="nucleotide sequence ID" value="NZ_AP025516.1"/>
</dbReference>
<feature type="domain" description="AB hydrolase-1" evidence="1">
    <location>
        <begin position="34"/>
        <end position="246"/>
    </location>
</feature>
<proteinExistence type="predicted"/>
<keyword evidence="3" id="KW-1185">Reference proteome</keyword>
<protein>
    <submittedName>
        <fullName evidence="2">3-oxoadipate enol-lactonase</fullName>
    </submittedName>
</protein>
<name>A0ABM7W6L9_9BACT</name>
<dbReference type="Gene3D" id="3.40.50.1820">
    <property type="entry name" value="alpha/beta hydrolase"/>
    <property type="match status" value="1"/>
</dbReference>
<dbReference type="InterPro" id="IPR026968">
    <property type="entry name" value="PcaD/CatD"/>
</dbReference>